<dbReference type="AlphaFoldDB" id="A0A5C8NKY2"/>
<dbReference type="EMBL" id="VDUX01000003">
    <property type="protein sequence ID" value="TXL61545.1"/>
    <property type="molecule type" value="Genomic_DNA"/>
</dbReference>
<feature type="domain" description="DUF6457" evidence="1">
    <location>
        <begin position="4"/>
        <end position="83"/>
    </location>
</feature>
<organism evidence="2 3">
    <name type="scientific">Aeromicrobium terrae</name>
    <dbReference type="NCBI Taxonomy" id="2498846"/>
    <lineage>
        <taxon>Bacteria</taxon>
        <taxon>Bacillati</taxon>
        <taxon>Actinomycetota</taxon>
        <taxon>Actinomycetes</taxon>
        <taxon>Propionibacteriales</taxon>
        <taxon>Nocardioidaceae</taxon>
        <taxon>Aeromicrobium</taxon>
    </lineage>
</organism>
<proteinExistence type="predicted"/>
<name>A0A5C8NKY2_9ACTN</name>
<reference evidence="2 3" key="1">
    <citation type="submission" date="2019-06" db="EMBL/GenBank/DDBJ databases">
        <title>Aeromicrobium sp. nov., isolated from a maize field.</title>
        <authorList>
            <person name="Lin S.-Y."/>
            <person name="Tsai C.-F."/>
            <person name="Young C.-C."/>
        </authorList>
    </citation>
    <scope>NUCLEOTIDE SEQUENCE [LARGE SCALE GENOMIC DNA]</scope>
    <source>
        <strain evidence="2 3">CC-CFT486</strain>
    </source>
</reference>
<evidence type="ECO:0000259" key="1">
    <source>
        <dbReference type="Pfam" id="PF20058"/>
    </source>
</evidence>
<dbReference type="InterPro" id="IPR045598">
    <property type="entry name" value="DUF6457"/>
</dbReference>
<accession>A0A5C8NKY2</accession>
<comment type="caution">
    <text evidence="2">The sequence shown here is derived from an EMBL/GenBank/DDBJ whole genome shotgun (WGS) entry which is preliminary data.</text>
</comment>
<dbReference type="Proteomes" id="UP000321571">
    <property type="component" value="Unassembled WGS sequence"/>
</dbReference>
<dbReference type="RefSeq" id="WP_147685914.1">
    <property type="nucleotide sequence ID" value="NZ_VDUX01000003.1"/>
</dbReference>
<sequence length="84" mass="8537">MSEVSLDDWAATVAKELGVDDLDVDVEQVLDLAADAAHAVLRPAAPVTTFVAGLAAGLAGGSATDIREALDAAMALCDRLEDEG</sequence>
<evidence type="ECO:0000313" key="3">
    <source>
        <dbReference type="Proteomes" id="UP000321571"/>
    </source>
</evidence>
<dbReference type="Pfam" id="PF20058">
    <property type="entry name" value="DUF6457"/>
    <property type="match status" value="1"/>
</dbReference>
<evidence type="ECO:0000313" key="2">
    <source>
        <dbReference type="EMBL" id="TXL61545.1"/>
    </source>
</evidence>
<gene>
    <name evidence="2" type="ORF">FHP06_08990</name>
</gene>
<keyword evidence="3" id="KW-1185">Reference proteome</keyword>
<protein>
    <submittedName>
        <fullName evidence="2">Molybdopterin-guanine dinucleotide biosynthesis protein</fullName>
    </submittedName>
</protein>